<sequence length="594" mass="63915">MQCGSRNASTATAEICPIWARQFLHSFRLAALLIGRVPANSSLLLFLVLLRSRLLLMSLPNPTWPQRDTTPCSGTLAVSPPTSSSDSDSGCALEEYLEPAADAAPAEVSLCFDSPTTDIRTQLQIKSLLQQLPPQDCDGRYCPSLGEKERRQLHVFSAHRRQESLGQGCARLVPSTGLCEKCGRRLNSGDLGVFASRLGDQFCWHPSCFVCHFCHQPLADLIYFHQAGKIYCGRHHAEFFWPRCASCDQLIFTEECTEAEGRRWHTEHFCCLECNLALGGQRYVMKGGRPFCCSCFERNYAELCQACGELIGVNSEQATHQGRHWHARASCFCCSFCQKPLLGQPVTSRHSLLYCSETCSLEKAVASSTASDSSDSAFLSAPSPDSTPASRASSDGGRNSPGPGGSPPALGMGRGSCQQRAEADETEGSPDQVSIRSATGTQDGHRTASKQRSKQMPYPSALTQATVSSSVPSELGQNGAGALGNQLPGGMLARPQQGNGAQHFRIDSATAARQRPLPQRTDARPQEVREEEDSSCPTCSSSSDSEQEGFFFGKPIPKAGAGCPALSGREQHALGGAAGKRARLQASSKHCSVS</sequence>
<keyword evidence="8" id="KW-0812">Transmembrane</keyword>
<reference evidence="11" key="1">
    <citation type="submission" date="2025-08" db="UniProtKB">
        <authorList>
            <consortium name="Ensembl"/>
        </authorList>
    </citation>
    <scope>IDENTIFICATION</scope>
</reference>
<feature type="compositionally biased region" description="Low complexity" evidence="7">
    <location>
        <begin position="393"/>
        <end position="411"/>
    </location>
</feature>
<evidence type="ECO:0000313" key="11">
    <source>
        <dbReference type="Ensembl" id="ENSPCEP00000008235.1"/>
    </source>
</evidence>
<feature type="compositionally biased region" description="Polar residues" evidence="7">
    <location>
        <begin position="429"/>
        <end position="442"/>
    </location>
</feature>
<dbReference type="Pfam" id="PF00412">
    <property type="entry name" value="LIM"/>
    <property type="match status" value="3"/>
</dbReference>
<accession>A0A8C8RMY8</accession>
<dbReference type="PANTHER" id="PTHR24211">
    <property type="entry name" value="LIM DOMAIN-CONTAINING PROTEIN"/>
    <property type="match status" value="1"/>
</dbReference>
<dbReference type="PROSITE" id="PS51303">
    <property type="entry name" value="PET"/>
    <property type="match status" value="1"/>
</dbReference>
<dbReference type="CDD" id="cd09340">
    <property type="entry name" value="LIM1_Testin_like"/>
    <property type="match status" value="1"/>
</dbReference>
<dbReference type="Proteomes" id="UP000694393">
    <property type="component" value="Unplaced"/>
</dbReference>
<dbReference type="Ensembl" id="ENSPCET00000008526.1">
    <property type="protein sequence ID" value="ENSPCEP00000008235.1"/>
    <property type="gene ID" value="ENSPCEG00000006636.1"/>
</dbReference>
<dbReference type="Gene3D" id="2.10.110.10">
    <property type="entry name" value="Cysteine Rich Protein"/>
    <property type="match status" value="3"/>
</dbReference>
<evidence type="ECO:0008006" key="13">
    <source>
        <dbReference type="Google" id="ProtNLM"/>
    </source>
</evidence>
<keyword evidence="4 6" id="KW-0862">Zinc</keyword>
<dbReference type="PROSITE" id="PS00478">
    <property type="entry name" value="LIM_DOMAIN_1"/>
    <property type="match status" value="1"/>
</dbReference>
<dbReference type="FunFam" id="2.10.110.10:FF:000035">
    <property type="entry name" value="prickle-like protein 2 isoform X1"/>
    <property type="match status" value="1"/>
</dbReference>
<feature type="region of interest" description="Disordered" evidence="7">
    <location>
        <begin position="573"/>
        <end position="594"/>
    </location>
</feature>
<proteinExistence type="inferred from homology"/>
<feature type="region of interest" description="Disordered" evidence="7">
    <location>
        <begin position="68"/>
        <end position="89"/>
    </location>
</feature>
<keyword evidence="8" id="KW-1133">Transmembrane helix</keyword>
<evidence type="ECO:0000256" key="8">
    <source>
        <dbReference type="SAM" id="Phobius"/>
    </source>
</evidence>
<dbReference type="InterPro" id="IPR001781">
    <property type="entry name" value="Znf_LIM"/>
</dbReference>
<feature type="compositionally biased region" description="Polar residues" evidence="7">
    <location>
        <begin position="461"/>
        <end position="476"/>
    </location>
</feature>
<name>A0A8C8RMY8_9SAUR</name>
<reference evidence="11" key="2">
    <citation type="submission" date="2025-09" db="UniProtKB">
        <authorList>
            <consortium name="Ensembl"/>
        </authorList>
    </citation>
    <scope>IDENTIFICATION</scope>
</reference>
<keyword evidence="3" id="KW-0677">Repeat</keyword>
<dbReference type="FunFam" id="2.10.110.10:FF:000005">
    <property type="entry name" value="Testin isoform 1"/>
    <property type="match status" value="1"/>
</dbReference>
<dbReference type="CDD" id="cd09341">
    <property type="entry name" value="LIM2_Testin_like"/>
    <property type="match status" value="1"/>
</dbReference>
<keyword evidence="5 6" id="KW-0440">LIM domain</keyword>
<evidence type="ECO:0000313" key="12">
    <source>
        <dbReference type="Proteomes" id="UP000694393"/>
    </source>
</evidence>
<evidence type="ECO:0000256" key="4">
    <source>
        <dbReference type="ARBA" id="ARBA00022833"/>
    </source>
</evidence>
<keyword evidence="8" id="KW-0472">Membrane</keyword>
<evidence type="ECO:0000256" key="7">
    <source>
        <dbReference type="SAM" id="MobiDB-lite"/>
    </source>
</evidence>
<protein>
    <recommendedName>
        <fullName evidence="13">Prickle-like protein 4</fullName>
    </recommendedName>
</protein>
<dbReference type="PROSITE" id="PS50023">
    <property type="entry name" value="LIM_DOMAIN_2"/>
    <property type="match status" value="2"/>
</dbReference>
<dbReference type="Pfam" id="PF06297">
    <property type="entry name" value="PET"/>
    <property type="match status" value="1"/>
</dbReference>
<feature type="compositionally biased region" description="Low complexity" evidence="7">
    <location>
        <begin position="535"/>
        <end position="544"/>
    </location>
</feature>
<feature type="domain" description="LIM zinc-binding" evidence="9">
    <location>
        <begin position="242"/>
        <end position="302"/>
    </location>
</feature>
<dbReference type="GO" id="GO:0008270">
    <property type="term" value="F:zinc ion binding"/>
    <property type="evidence" value="ECO:0007669"/>
    <property type="project" value="InterPro"/>
</dbReference>
<dbReference type="SUPFAM" id="SSF57716">
    <property type="entry name" value="Glucocorticoid receptor-like (DNA-binding domain)"/>
    <property type="match status" value="2"/>
</dbReference>
<feature type="compositionally biased region" description="Low complexity" evidence="7">
    <location>
        <begin position="79"/>
        <end position="89"/>
    </location>
</feature>
<keyword evidence="12" id="KW-1185">Reference proteome</keyword>
<evidence type="ECO:0000256" key="5">
    <source>
        <dbReference type="ARBA" id="ARBA00023038"/>
    </source>
</evidence>
<dbReference type="InterPro" id="IPR010442">
    <property type="entry name" value="PET_domain"/>
</dbReference>
<dbReference type="SMART" id="SM00132">
    <property type="entry name" value="LIM"/>
    <property type="match status" value="3"/>
</dbReference>
<evidence type="ECO:0000256" key="3">
    <source>
        <dbReference type="ARBA" id="ARBA00022737"/>
    </source>
</evidence>
<feature type="transmembrane region" description="Helical" evidence="8">
    <location>
        <begin position="29"/>
        <end position="50"/>
    </location>
</feature>
<comment type="similarity">
    <text evidence="1">Belongs to the prickle / espinas / testin family.</text>
</comment>
<feature type="domain" description="LIM zinc-binding" evidence="9">
    <location>
        <begin position="177"/>
        <end position="240"/>
    </location>
</feature>
<keyword evidence="2 6" id="KW-0479">Metal-binding</keyword>
<dbReference type="InterPro" id="IPR047120">
    <property type="entry name" value="Pk/Esn/Tes"/>
</dbReference>
<organism evidence="11 12">
    <name type="scientific">Pelusios castaneus</name>
    <name type="common">West African mud turtle</name>
    <dbReference type="NCBI Taxonomy" id="367368"/>
    <lineage>
        <taxon>Eukaryota</taxon>
        <taxon>Metazoa</taxon>
        <taxon>Chordata</taxon>
        <taxon>Craniata</taxon>
        <taxon>Vertebrata</taxon>
        <taxon>Euteleostomi</taxon>
        <taxon>Archelosauria</taxon>
        <taxon>Testudinata</taxon>
        <taxon>Testudines</taxon>
        <taxon>Pleurodira</taxon>
        <taxon>Pelomedusidae</taxon>
        <taxon>Pelusios</taxon>
    </lineage>
</organism>
<feature type="compositionally biased region" description="Low complexity" evidence="7">
    <location>
        <begin position="372"/>
        <end position="386"/>
    </location>
</feature>
<evidence type="ECO:0000256" key="6">
    <source>
        <dbReference type="PROSITE-ProRule" id="PRU00125"/>
    </source>
</evidence>
<dbReference type="AlphaFoldDB" id="A0A8C8RMY8"/>
<dbReference type="PANTHER" id="PTHR24211:SF35">
    <property type="entry name" value="PRICKLE-LIKE PROTEIN 4"/>
    <property type="match status" value="1"/>
</dbReference>
<feature type="region of interest" description="Disordered" evidence="7">
    <location>
        <begin position="372"/>
        <end position="553"/>
    </location>
</feature>
<evidence type="ECO:0000256" key="1">
    <source>
        <dbReference type="ARBA" id="ARBA00008268"/>
    </source>
</evidence>
<feature type="domain" description="PET" evidence="10">
    <location>
        <begin position="70"/>
        <end position="178"/>
    </location>
</feature>
<evidence type="ECO:0000259" key="9">
    <source>
        <dbReference type="PROSITE" id="PS50023"/>
    </source>
</evidence>
<evidence type="ECO:0000256" key="2">
    <source>
        <dbReference type="ARBA" id="ARBA00022723"/>
    </source>
</evidence>
<evidence type="ECO:0000259" key="10">
    <source>
        <dbReference type="PROSITE" id="PS51303"/>
    </source>
</evidence>